<feature type="non-terminal residue" evidence="3">
    <location>
        <position position="1"/>
    </location>
</feature>
<evidence type="ECO:0000313" key="3">
    <source>
        <dbReference type="EMBL" id="KAK1791359.1"/>
    </source>
</evidence>
<keyword evidence="1" id="KW-0175">Coiled coil</keyword>
<dbReference type="GO" id="GO:0001764">
    <property type="term" value="P:neuron migration"/>
    <property type="evidence" value="ECO:0007669"/>
    <property type="project" value="TreeGrafter"/>
</dbReference>
<accession>A0AAD9DSQ8</accession>
<dbReference type="PANTHER" id="PTHR14332:SF3">
    <property type="entry name" value="DISRUPTED IN SCHIZOPHRENIA 1 PROTEIN"/>
    <property type="match status" value="1"/>
</dbReference>
<dbReference type="Proteomes" id="UP001239994">
    <property type="component" value="Unassembled WGS sequence"/>
</dbReference>
<dbReference type="EMBL" id="JAROKS010000020">
    <property type="protein sequence ID" value="KAK1791359.1"/>
    <property type="molecule type" value="Genomic_DNA"/>
</dbReference>
<dbReference type="GO" id="GO:0005815">
    <property type="term" value="C:microtubule organizing center"/>
    <property type="evidence" value="ECO:0007669"/>
    <property type="project" value="TreeGrafter"/>
</dbReference>
<protein>
    <submittedName>
        <fullName evidence="3">Uncharacterized protein</fullName>
    </submittedName>
</protein>
<dbReference type="InterPro" id="IPR026081">
    <property type="entry name" value="DISC1"/>
</dbReference>
<feature type="coiled-coil region" evidence="1">
    <location>
        <begin position="479"/>
        <end position="545"/>
    </location>
</feature>
<organism evidence="3 4">
    <name type="scientific">Electrophorus voltai</name>
    <dbReference type="NCBI Taxonomy" id="2609070"/>
    <lineage>
        <taxon>Eukaryota</taxon>
        <taxon>Metazoa</taxon>
        <taxon>Chordata</taxon>
        <taxon>Craniata</taxon>
        <taxon>Vertebrata</taxon>
        <taxon>Euteleostomi</taxon>
        <taxon>Actinopterygii</taxon>
        <taxon>Neopterygii</taxon>
        <taxon>Teleostei</taxon>
        <taxon>Ostariophysi</taxon>
        <taxon>Gymnotiformes</taxon>
        <taxon>Gymnotoidei</taxon>
        <taxon>Gymnotidae</taxon>
        <taxon>Electrophorus</taxon>
    </lineage>
</organism>
<dbReference type="AlphaFoldDB" id="A0AAD9DSQ8"/>
<name>A0AAD9DSQ8_9TELE</name>
<dbReference type="GO" id="GO:0045111">
    <property type="term" value="C:intermediate filament cytoskeleton"/>
    <property type="evidence" value="ECO:0007669"/>
    <property type="project" value="TreeGrafter"/>
</dbReference>
<evidence type="ECO:0000313" key="4">
    <source>
        <dbReference type="Proteomes" id="UP001239994"/>
    </source>
</evidence>
<sequence>KSQKSFLNGEIPGVGQNVPSHSGDRHVYLSVTSDFQDNMPDSDLEYLDTEVTSSFSVNYSDSTSASSVTSGYGSTTSFLDQNWNDMLKKYEEGLQNCLHENGIKSKIELMMLKIQMLQQKSALDDDYKTGSAFVCSRRHFAIFPFVNQAPSWVPCIGRAKLFTKLNLRSAYKLMCIREEDELKMAFMTTRGYYAFWPHYRTYAVHFGSMLEELKEDVEDDFLKLGLPSQHPNVTFFLERLRMTIHNALQRTNSECRSLYVQFMLLEQHSTVTSFSPPPKIHNATSNLLWQNKESTDCHMLMSALGTQRSREQLIQEKEQIQKQMMELQHMLGELQKQRLALGEQLNQDDLRLEKEVEERVLRSYSPTQLHLIGRVLEDLITSQHRDQISLSPSQSITSLQEQKQDLGLSNKEAASKVIMSHSQHFWQVGLPMGFGSNVVKSQRLSDSLQSKVCENETQLLDQHEAKLATISGGNDFSSAEEVKAEMKSLYRERECLDSLSKRMLALSTASNQNLVCVKEQQSQLKEEQQKNFAQHEQNLKENTVKYSELLEDILHRSRNTGLEHIWKADLETCQLLPRGCELHALSCSKTEDHLPTPAPRHNVLPFAKSKAVCAMLTALGEFCSPEVNLQQSEFTKDLCSEGMDLTEH</sequence>
<dbReference type="GO" id="GO:0060271">
    <property type="term" value="P:cilium assembly"/>
    <property type="evidence" value="ECO:0007669"/>
    <property type="project" value="TreeGrafter"/>
</dbReference>
<comment type="caution">
    <text evidence="3">The sequence shown here is derived from an EMBL/GenBank/DDBJ whole genome shotgun (WGS) entry which is preliminary data.</text>
</comment>
<dbReference type="InterPro" id="IPR043502">
    <property type="entry name" value="DNA/RNA_pol_sf"/>
</dbReference>
<dbReference type="SUPFAM" id="SSF56672">
    <property type="entry name" value="DNA/RNA polymerases"/>
    <property type="match status" value="1"/>
</dbReference>
<keyword evidence="4" id="KW-1185">Reference proteome</keyword>
<feature type="region of interest" description="Disordered" evidence="2">
    <location>
        <begin position="1"/>
        <end position="23"/>
    </location>
</feature>
<feature type="coiled-coil region" evidence="1">
    <location>
        <begin position="303"/>
        <end position="337"/>
    </location>
</feature>
<evidence type="ECO:0000256" key="2">
    <source>
        <dbReference type="SAM" id="MobiDB-lite"/>
    </source>
</evidence>
<proteinExistence type="predicted"/>
<reference evidence="3" key="1">
    <citation type="submission" date="2023-03" db="EMBL/GenBank/DDBJ databases">
        <title>Electrophorus voltai genome.</title>
        <authorList>
            <person name="Bian C."/>
        </authorList>
    </citation>
    <scope>NUCLEOTIDE SEQUENCE</scope>
    <source>
        <strain evidence="3">CB-2022</strain>
        <tissue evidence="3">Muscle</tissue>
    </source>
</reference>
<evidence type="ECO:0000256" key="1">
    <source>
        <dbReference type="SAM" id="Coils"/>
    </source>
</evidence>
<dbReference type="GO" id="GO:0005874">
    <property type="term" value="C:microtubule"/>
    <property type="evidence" value="ECO:0007669"/>
    <property type="project" value="TreeGrafter"/>
</dbReference>
<gene>
    <name evidence="3" type="ORF">P4O66_013378</name>
</gene>
<dbReference type="PANTHER" id="PTHR14332">
    <property type="entry name" value="DISRUPTED IN SCHIZOPHRENIA 1 PROTEIN"/>
    <property type="match status" value="1"/>
</dbReference>